<name>A0A2D1KP80_9LACO</name>
<dbReference type="KEGG" id="lcy:LC20004_08425"/>
<keyword evidence="2" id="KW-1185">Reference proteome</keyword>
<dbReference type="RefSeq" id="WP_010012179.1">
    <property type="nucleotide sequence ID" value="NZ_AEOS01000004.1"/>
</dbReference>
<dbReference type="Pfam" id="PF02661">
    <property type="entry name" value="Fic"/>
    <property type="match status" value="1"/>
</dbReference>
<evidence type="ECO:0000313" key="2">
    <source>
        <dbReference type="Proteomes" id="UP000223559"/>
    </source>
</evidence>
<dbReference type="Proteomes" id="UP000223559">
    <property type="component" value="Chromosome"/>
</dbReference>
<dbReference type="OrthoDB" id="9807853at2"/>
<dbReference type="InterPro" id="IPR036597">
    <property type="entry name" value="Fido-like_dom_sf"/>
</dbReference>
<evidence type="ECO:0000313" key="1">
    <source>
        <dbReference type="EMBL" id="ATO43938.1"/>
    </source>
</evidence>
<proteinExistence type="predicted"/>
<gene>
    <name evidence="1" type="ORF">LC20004_08425</name>
</gene>
<reference evidence="1 2" key="1">
    <citation type="submission" date="2016-10" db="EMBL/GenBank/DDBJ databases">
        <title>The whole genome sequencing and assembly of L. cotyniformis subsp. torquens DSM 20004 strain.</title>
        <authorList>
            <person name="Park M.-K."/>
            <person name="Lee Y.-J."/>
            <person name="Yi H."/>
            <person name="Bahn Y.-S."/>
            <person name="Kim J.F."/>
            <person name="Lee D.-W."/>
        </authorList>
    </citation>
    <scope>NUCLEOTIDE SEQUENCE [LARGE SCALE GENOMIC DNA]</scope>
    <source>
        <strain evidence="1 2">DSM 20004</strain>
    </source>
</reference>
<dbReference type="PROSITE" id="PS51459">
    <property type="entry name" value="FIDO"/>
    <property type="match status" value="1"/>
</dbReference>
<dbReference type="InterPro" id="IPR003812">
    <property type="entry name" value="Fido"/>
</dbReference>
<organism evidence="1 2">
    <name type="scientific">Loigolactobacillus coryniformis subsp. torquens DSM 20004 = KCTC 3535</name>
    <dbReference type="NCBI Taxonomy" id="1423822"/>
    <lineage>
        <taxon>Bacteria</taxon>
        <taxon>Bacillati</taxon>
        <taxon>Bacillota</taxon>
        <taxon>Bacilli</taxon>
        <taxon>Lactobacillales</taxon>
        <taxon>Lactobacillaceae</taxon>
        <taxon>Loigolactobacillus</taxon>
    </lineage>
</organism>
<dbReference type="EMBL" id="CP017697">
    <property type="protein sequence ID" value="ATO43938.1"/>
    <property type="molecule type" value="Genomic_DNA"/>
</dbReference>
<dbReference type="Gene3D" id="1.10.3290.10">
    <property type="entry name" value="Fido-like domain"/>
    <property type="match status" value="1"/>
</dbReference>
<dbReference type="SUPFAM" id="SSF140931">
    <property type="entry name" value="Fic-like"/>
    <property type="match status" value="1"/>
</dbReference>
<accession>A0A2D1KP80</accession>
<protein>
    <submittedName>
        <fullName evidence="1">Uncharacterized protein</fullName>
    </submittedName>
</protein>
<dbReference type="AlphaFoldDB" id="A0A2D1KP80"/>
<sequence length="241" mass="27765">MYPDKSKLSIADNQHLLIVNEADLIFTTGKFENLQTTPLQTKQIIDNEELHGVKANDVATVLKMKHTFDFMINNTQKLSFNDIKRINLLIQGAEMPSAGQLRQRDVVVPLTNDVWTSPKPNEATEKHWFQQLIKQQSINATEKAINLMLHLSCQQYFENGNKRTALFAANNLLLTHGAGMLAIPENKMHWYQSKLHKFNRTNNDRDIKPWLYDNYIFSDTPAKRVYSKVESKQDDGPKQPL</sequence>